<evidence type="ECO:0000259" key="3">
    <source>
        <dbReference type="PROSITE" id="PS51781"/>
    </source>
</evidence>
<organism evidence="4 5">
    <name type="scientific">Peptostreptococcus russellii</name>
    <dbReference type="NCBI Taxonomy" id="215200"/>
    <lineage>
        <taxon>Bacteria</taxon>
        <taxon>Bacillati</taxon>
        <taxon>Bacillota</taxon>
        <taxon>Clostridia</taxon>
        <taxon>Peptostreptococcales</taxon>
        <taxon>Peptostreptococcaceae</taxon>
        <taxon>Peptostreptococcus</taxon>
    </lineage>
</organism>
<evidence type="ECO:0000313" key="4">
    <source>
        <dbReference type="EMBL" id="PSJ32347.1"/>
    </source>
</evidence>
<dbReference type="Pfam" id="PF08239">
    <property type="entry name" value="SH3_3"/>
    <property type="match status" value="1"/>
</dbReference>
<protein>
    <recommendedName>
        <fullName evidence="3">SH3b domain-containing protein</fullName>
    </recommendedName>
</protein>
<reference evidence="4" key="1">
    <citation type="thesis" date="2015" institute="Rutgers" country="The State University of New Jersey, 14 College Farm Rd., New Brunswick, NJ, USA">
        <title>Ammonia toxicity in bacteria and its implications for treatment of and resource recovery from highly nitrogenous organic wastes.</title>
        <authorList>
            <person name="Luther A.K."/>
        </authorList>
    </citation>
    <scope>NUCLEOTIDE SEQUENCE</scope>
    <source>
        <strain evidence="4">RT-10B</strain>
    </source>
</reference>
<evidence type="ECO:0000256" key="1">
    <source>
        <dbReference type="SAM" id="MobiDB-lite"/>
    </source>
</evidence>
<keyword evidence="5" id="KW-1185">Reference proteome</keyword>
<sequence length="359" mass="41604">MSQESVRNKGKKKMKWNDNDFDKPKVFDSKDLSQDTQEIKLDKLRESMEDEEYTDEFKAYEKYVKREKKKRKKIFIILSIVMAILIAGVSFVAVKYLSRISNLESDAQEYLEQGQYEQAADIYKMLYDETGEAEYMQNYKYISKNVENRELLKEADNSIKLQDYEGAIEVLLTISTNEDKIVDQVNEKQDLAAKKWLEEIEACYNSGKSSHCSSEINKFVNLLPDNIKGINLREKIMKRESEEESDSRNMDSNKEQADLDKLNSRLNKKMYEKSKAIVGTKQFVTVENANVRENPSRDSKVSGTIHKGESVYIEDTKVESSNSIWCKITYYSSDRLYTSGWISYNIINGSEGQSSVINQ</sequence>
<accession>A0A2P7Q325</accession>
<evidence type="ECO:0000256" key="2">
    <source>
        <dbReference type="SAM" id="Phobius"/>
    </source>
</evidence>
<dbReference type="EMBL" id="JYGE01000001">
    <property type="protein sequence ID" value="PSJ32347.1"/>
    <property type="molecule type" value="Genomic_DNA"/>
</dbReference>
<dbReference type="InterPro" id="IPR003646">
    <property type="entry name" value="SH3-like_bac-type"/>
</dbReference>
<keyword evidence="2" id="KW-0812">Transmembrane</keyword>
<dbReference type="Gene3D" id="2.30.30.40">
    <property type="entry name" value="SH3 Domains"/>
    <property type="match status" value="1"/>
</dbReference>
<keyword evidence="2" id="KW-1133">Transmembrane helix</keyword>
<comment type="caution">
    <text evidence="4">The sequence shown here is derived from an EMBL/GenBank/DDBJ whole genome shotgun (WGS) entry which is preliminary data.</text>
</comment>
<proteinExistence type="predicted"/>
<feature type="region of interest" description="Disordered" evidence="1">
    <location>
        <begin position="238"/>
        <end position="257"/>
    </location>
</feature>
<dbReference type="PROSITE" id="PS51781">
    <property type="entry name" value="SH3B"/>
    <property type="match status" value="1"/>
</dbReference>
<feature type="domain" description="SH3b" evidence="3">
    <location>
        <begin position="279"/>
        <end position="350"/>
    </location>
</feature>
<evidence type="ECO:0000313" key="5">
    <source>
        <dbReference type="Proteomes" id="UP000241434"/>
    </source>
</evidence>
<keyword evidence="2" id="KW-0472">Membrane</keyword>
<dbReference type="SMART" id="SM00287">
    <property type="entry name" value="SH3b"/>
    <property type="match status" value="1"/>
</dbReference>
<feature type="transmembrane region" description="Helical" evidence="2">
    <location>
        <begin position="74"/>
        <end position="97"/>
    </location>
</feature>
<dbReference type="AlphaFoldDB" id="A0A2P7Q325"/>
<name>A0A2P7Q325_9FIRM</name>
<gene>
    <name evidence="4" type="ORF">UF10_00870</name>
</gene>
<dbReference type="Proteomes" id="UP000241434">
    <property type="component" value="Unassembled WGS sequence"/>
</dbReference>
<feature type="region of interest" description="Disordered" evidence="1">
    <location>
        <begin position="1"/>
        <end position="20"/>
    </location>
</feature>